<comment type="caution">
    <text evidence="1">The sequence shown here is derived from an EMBL/GenBank/DDBJ whole genome shotgun (WGS) entry which is preliminary data.</text>
</comment>
<dbReference type="AlphaFoldDB" id="A0A951PD65"/>
<sequence length="47" mass="5241">MVAAIWLRPDALSWLQFQAGQHPDANLREAAHQALSQLQKPLMIGMS</sequence>
<gene>
    <name evidence="1" type="ORF">KME07_15450</name>
</gene>
<reference evidence="1" key="2">
    <citation type="journal article" date="2022" name="Microbiol. Resour. Announc.">
        <title>Metagenome Sequencing to Explore Phylogenomics of Terrestrial Cyanobacteria.</title>
        <authorList>
            <person name="Ward R.D."/>
            <person name="Stajich J.E."/>
            <person name="Johansen J.R."/>
            <person name="Huntemann M."/>
            <person name="Clum A."/>
            <person name="Foster B."/>
            <person name="Foster B."/>
            <person name="Roux S."/>
            <person name="Palaniappan K."/>
            <person name="Varghese N."/>
            <person name="Mukherjee S."/>
            <person name="Reddy T.B.K."/>
            <person name="Daum C."/>
            <person name="Copeland A."/>
            <person name="Chen I.A."/>
            <person name="Ivanova N.N."/>
            <person name="Kyrpides N.C."/>
            <person name="Shapiro N."/>
            <person name="Eloe-Fadrosh E.A."/>
            <person name="Pietrasiak N."/>
        </authorList>
    </citation>
    <scope>NUCLEOTIDE SEQUENCE</scope>
    <source>
        <strain evidence="1">GSE-TBD4-15B</strain>
    </source>
</reference>
<organism evidence="1 2">
    <name type="scientific">Pegethrix bostrychoides GSE-TBD4-15B</name>
    <dbReference type="NCBI Taxonomy" id="2839662"/>
    <lineage>
        <taxon>Bacteria</taxon>
        <taxon>Bacillati</taxon>
        <taxon>Cyanobacteriota</taxon>
        <taxon>Cyanophyceae</taxon>
        <taxon>Oculatellales</taxon>
        <taxon>Oculatellaceae</taxon>
        <taxon>Pegethrix</taxon>
    </lineage>
</organism>
<evidence type="ECO:0000313" key="2">
    <source>
        <dbReference type="Proteomes" id="UP000707356"/>
    </source>
</evidence>
<dbReference type="EMBL" id="JAHHHV010000071">
    <property type="protein sequence ID" value="MBW4466818.1"/>
    <property type="molecule type" value="Genomic_DNA"/>
</dbReference>
<reference evidence="1" key="1">
    <citation type="submission" date="2021-05" db="EMBL/GenBank/DDBJ databases">
        <authorList>
            <person name="Pietrasiak N."/>
            <person name="Ward R."/>
            <person name="Stajich J.E."/>
            <person name="Kurbessoian T."/>
        </authorList>
    </citation>
    <scope>NUCLEOTIDE SEQUENCE</scope>
    <source>
        <strain evidence="1">GSE-TBD4-15B</strain>
    </source>
</reference>
<proteinExistence type="predicted"/>
<accession>A0A951PD65</accession>
<protein>
    <submittedName>
        <fullName evidence="1">Uncharacterized protein</fullName>
    </submittedName>
</protein>
<evidence type="ECO:0000313" key="1">
    <source>
        <dbReference type="EMBL" id="MBW4466818.1"/>
    </source>
</evidence>
<name>A0A951PD65_9CYAN</name>
<dbReference type="Proteomes" id="UP000707356">
    <property type="component" value="Unassembled WGS sequence"/>
</dbReference>